<evidence type="ECO:0000256" key="1">
    <source>
        <dbReference type="ARBA" id="ARBA00004162"/>
    </source>
</evidence>
<dbReference type="PANTHER" id="PTHR47982:SF35">
    <property type="entry name" value="PROLINE-RICH RECEPTOR-LIKE PROTEIN KINASE PERK1-RELATED"/>
    <property type="match status" value="1"/>
</dbReference>
<dbReference type="InterPro" id="IPR008271">
    <property type="entry name" value="Ser/Thr_kinase_AS"/>
</dbReference>
<dbReference type="AlphaFoldDB" id="A0A059CWX3"/>
<dbReference type="PANTHER" id="PTHR47982">
    <property type="entry name" value="PROLINE-RICH RECEPTOR-LIKE PROTEIN KINASE PERK4"/>
    <property type="match status" value="1"/>
</dbReference>
<dbReference type="Pfam" id="PF07714">
    <property type="entry name" value="PK_Tyr_Ser-Thr"/>
    <property type="match status" value="1"/>
</dbReference>
<dbReference type="InterPro" id="IPR017441">
    <property type="entry name" value="Protein_kinase_ATP_BS"/>
</dbReference>
<evidence type="ECO:0000256" key="11">
    <source>
        <dbReference type="ARBA" id="ARBA00022989"/>
    </source>
</evidence>
<evidence type="ECO:0000256" key="10">
    <source>
        <dbReference type="ARBA" id="ARBA00022840"/>
    </source>
</evidence>
<dbReference type="PROSITE" id="PS50011">
    <property type="entry name" value="PROTEIN_KINASE_DOM"/>
    <property type="match status" value="1"/>
</dbReference>
<evidence type="ECO:0000259" key="18">
    <source>
        <dbReference type="PROSITE" id="PS50011"/>
    </source>
</evidence>
<evidence type="ECO:0000256" key="3">
    <source>
        <dbReference type="ARBA" id="ARBA00022475"/>
    </source>
</evidence>
<feature type="region of interest" description="Disordered" evidence="17">
    <location>
        <begin position="264"/>
        <end position="286"/>
    </location>
</feature>
<keyword evidence="11" id="KW-1133">Transmembrane helix</keyword>
<dbReference type="SUPFAM" id="SSF56112">
    <property type="entry name" value="Protein kinase-like (PK-like)"/>
    <property type="match status" value="1"/>
</dbReference>
<evidence type="ECO:0000256" key="4">
    <source>
        <dbReference type="ARBA" id="ARBA00022527"/>
    </source>
</evidence>
<evidence type="ECO:0000256" key="17">
    <source>
        <dbReference type="SAM" id="MobiDB-lite"/>
    </source>
</evidence>
<dbReference type="GO" id="GO:0004674">
    <property type="term" value="F:protein serine/threonine kinase activity"/>
    <property type="evidence" value="ECO:0007669"/>
    <property type="project" value="UniProtKB-KW"/>
</dbReference>
<organism evidence="19">
    <name type="scientific">Eucalyptus grandis</name>
    <name type="common">Flooded gum</name>
    <dbReference type="NCBI Taxonomy" id="71139"/>
    <lineage>
        <taxon>Eukaryota</taxon>
        <taxon>Viridiplantae</taxon>
        <taxon>Streptophyta</taxon>
        <taxon>Embryophyta</taxon>
        <taxon>Tracheophyta</taxon>
        <taxon>Spermatophyta</taxon>
        <taxon>Magnoliopsida</taxon>
        <taxon>eudicotyledons</taxon>
        <taxon>Gunneridae</taxon>
        <taxon>Pentapetalae</taxon>
        <taxon>rosids</taxon>
        <taxon>malvids</taxon>
        <taxon>Myrtales</taxon>
        <taxon>Myrtaceae</taxon>
        <taxon>Myrtoideae</taxon>
        <taxon>Eucalypteae</taxon>
        <taxon>Eucalyptus</taxon>
    </lineage>
</organism>
<protein>
    <recommendedName>
        <fullName evidence="2">non-specific serine/threonine protein kinase</fullName>
        <ecNumber evidence="2">2.7.11.1</ecNumber>
    </recommendedName>
</protein>
<gene>
    <name evidence="19" type="ORF">EUGRSUZ_C03825</name>
</gene>
<keyword evidence="10 16" id="KW-0067">ATP-binding</keyword>
<evidence type="ECO:0000256" key="14">
    <source>
        <dbReference type="ARBA" id="ARBA00047899"/>
    </source>
</evidence>
<dbReference type="InterPro" id="IPR000719">
    <property type="entry name" value="Prot_kinase_dom"/>
</dbReference>
<dbReference type="Gene3D" id="1.10.510.10">
    <property type="entry name" value="Transferase(Phosphotransferase) domain 1"/>
    <property type="match status" value="1"/>
</dbReference>
<evidence type="ECO:0000256" key="7">
    <source>
        <dbReference type="ARBA" id="ARBA00022692"/>
    </source>
</evidence>
<evidence type="ECO:0000313" key="19">
    <source>
        <dbReference type="EMBL" id="KCW82425.1"/>
    </source>
</evidence>
<dbReference type="FunFam" id="1.10.510.10:FF:000146">
    <property type="entry name" value="LRR receptor-like serine/threonine-protein kinase IOS1"/>
    <property type="match status" value="1"/>
</dbReference>
<dbReference type="Gene3D" id="3.30.200.20">
    <property type="entry name" value="Phosphorylase Kinase, domain 1"/>
    <property type="match status" value="1"/>
</dbReference>
<dbReference type="InterPro" id="IPR011009">
    <property type="entry name" value="Kinase-like_dom_sf"/>
</dbReference>
<keyword evidence="5" id="KW-0597">Phosphoprotein</keyword>
<dbReference type="InterPro" id="IPR001245">
    <property type="entry name" value="Ser-Thr/Tyr_kinase_cat_dom"/>
</dbReference>
<keyword evidence="9" id="KW-0418">Kinase</keyword>
<evidence type="ECO:0000256" key="8">
    <source>
        <dbReference type="ARBA" id="ARBA00022741"/>
    </source>
</evidence>
<evidence type="ECO:0000256" key="9">
    <source>
        <dbReference type="ARBA" id="ARBA00022777"/>
    </source>
</evidence>
<comment type="catalytic activity">
    <reaction evidence="15">
        <text>L-seryl-[protein] + ATP = O-phospho-L-seryl-[protein] + ADP + H(+)</text>
        <dbReference type="Rhea" id="RHEA:17989"/>
        <dbReference type="Rhea" id="RHEA-COMP:9863"/>
        <dbReference type="Rhea" id="RHEA-COMP:11604"/>
        <dbReference type="ChEBI" id="CHEBI:15378"/>
        <dbReference type="ChEBI" id="CHEBI:29999"/>
        <dbReference type="ChEBI" id="CHEBI:30616"/>
        <dbReference type="ChEBI" id="CHEBI:83421"/>
        <dbReference type="ChEBI" id="CHEBI:456216"/>
        <dbReference type="EC" id="2.7.11.1"/>
    </reaction>
</comment>
<evidence type="ECO:0000256" key="15">
    <source>
        <dbReference type="ARBA" id="ARBA00048679"/>
    </source>
</evidence>
<accession>A0A059CWX3</accession>
<sequence length="507" mass="55361">MPCLWFGYFTHELVPNNTLDFHIHGAVFLSFSGPEGLAHAYEDLQVILISRELIYLWLRIRVQAMSTPLPVSSLSSPAGTNTTVPPLAATTTSAFPLPSASSGSPPRTISAEAIVVRVGVAVVVGVGLLLIRCKKKGWWLCSTSSSNDLGVSGHHFPFDALEKSTNGFSGANLLGEGSFGHVYRGVLSSGKDVAVKRLKVGSVQGEREFLTEVEIISRVHHKHVVSLVGYCTTGSERILVYELVPNKTLEFHLHGNSVSRQLASKPWESDSKTHDHSTPGEEQPTLNWPSRLKIALGAAEGLAYLHEGCDPIIIHRDIKAANILVDLEFKAKIADFGLAKFTPDANSHVSTNVKGTIGYLDPEYLSSGNSTEKSDVFSFGVVLLELITGRRAMNMGVSLVNSVRPQLTRYLEDGKFDSLVDPGLQNYDRVEMARMVRCAAACVLPSGECRPKMSKIVRALEGDLPLSDLIGGMKCGLGNRQTRERGLLRLWSRPRKVQKDARTRQQP</sequence>
<dbReference type="EC" id="2.7.11.1" evidence="2"/>
<evidence type="ECO:0000256" key="12">
    <source>
        <dbReference type="ARBA" id="ARBA00023136"/>
    </source>
</evidence>
<feature type="binding site" evidence="16">
    <location>
        <position position="196"/>
    </location>
    <ligand>
        <name>ATP</name>
        <dbReference type="ChEBI" id="CHEBI:30616"/>
    </ligand>
</feature>
<dbReference type="Gramene" id="KCW82425">
    <property type="protein sequence ID" value="KCW82425"/>
    <property type="gene ID" value="EUGRSUZ_C03825"/>
</dbReference>
<dbReference type="PROSITE" id="PS00107">
    <property type="entry name" value="PROTEIN_KINASE_ATP"/>
    <property type="match status" value="1"/>
</dbReference>
<dbReference type="SMART" id="SM00220">
    <property type="entry name" value="S_TKc"/>
    <property type="match status" value="1"/>
</dbReference>
<keyword evidence="4" id="KW-0723">Serine/threonine-protein kinase</keyword>
<keyword evidence="6" id="KW-0808">Transferase</keyword>
<keyword evidence="3" id="KW-1003">Cell membrane</keyword>
<proteinExistence type="predicted"/>
<dbReference type="PROSITE" id="PS00108">
    <property type="entry name" value="PROTEIN_KINASE_ST"/>
    <property type="match status" value="1"/>
</dbReference>
<keyword evidence="12" id="KW-0472">Membrane</keyword>
<keyword evidence="13" id="KW-0675">Receptor</keyword>
<dbReference type="GO" id="GO:0005524">
    <property type="term" value="F:ATP binding"/>
    <property type="evidence" value="ECO:0007669"/>
    <property type="project" value="UniProtKB-UniRule"/>
</dbReference>
<name>A0A059CWX3_EUCGR</name>
<dbReference type="CDD" id="cd14066">
    <property type="entry name" value="STKc_IRAK"/>
    <property type="match status" value="1"/>
</dbReference>
<reference evidence="19" key="1">
    <citation type="submission" date="2013-07" db="EMBL/GenBank/DDBJ databases">
        <title>The genome of Eucalyptus grandis.</title>
        <authorList>
            <person name="Schmutz J."/>
            <person name="Hayes R."/>
            <person name="Myburg A."/>
            <person name="Tuskan G."/>
            <person name="Grattapaglia D."/>
            <person name="Rokhsar D.S."/>
        </authorList>
    </citation>
    <scope>NUCLEOTIDE SEQUENCE</scope>
    <source>
        <tissue evidence="19">Leaf extractions</tissue>
    </source>
</reference>
<feature type="compositionally biased region" description="Basic and acidic residues" evidence="17">
    <location>
        <begin position="267"/>
        <end position="279"/>
    </location>
</feature>
<evidence type="ECO:0000256" key="6">
    <source>
        <dbReference type="ARBA" id="ARBA00022679"/>
    </source>
</evidence>
<dbReference type="GO" id="GO:0005886">
    <property type="term" value="C:plasma membrane"/>
    <property type="evidence" value="ECO:0000318"/>
    <property type="project" value="GO_Central"/>
</dbReference>
<evidence type="ECO:0000256" key="13">
    <source>
        <dbReference type="ARBA" id="ARBA00023170"/>
    </source>
</evidence>
<feature type="domain" description="Protein kinase" evidence="18">
    <location>
        <begin position="168"/>
        <end position="467"/>
    </location>
</feature>
<keyword evidence="8 16" id="KW-0547">Nucleotide-binding</keyword>
<dbReference type="EMBL" id="KK198755">
    <property type="protein sequence ID" value="KCW82425.1"/>
    <property type="molecule type" value="Genomic_DNA"/>
</dbReference>
<dbReference type="eggNOG" id="KOG1187">
    <property type="taxonomic scope" value="Eukaryota"/>
</dbReference>
<dbReference type="InParanoid" id="A0A059CWX3"/>
<dbReference type="FunFam" id="3.30.200.20:FF:000039">
    <property type="entry name" value="receptor-like protein kinase FERONIA"/>
    <property type="match status" value="1"/>
</dbReference>
<comment type="catalytic activity">
    <reaction evidence="14">
        <text>L-threonyl-[protein] + ATP = O-phospho-L-threonyl-[protein] + ADP + H(+)</text>
        <dbReference type="Rhea" id="RHEA:46608"/>
        <dbReference type="Rhea" id="RHEA-COMP:11060"/>
        <dbReference type="Rhea" id="RHEA-COMP:11605"/>
        <dbReference type="ChEBI" id="CHEBI:15378"/>
        <dbReference type="ChEBI" id="CHEBI:30013"/>
        <dbReference type="ChEBI" id="CHEBI:30616"/>
        <dbReference type="ChEBI" id="CHEBI:61977"/>
        <dbReference type="ChEBI" id="CHEBI:456216"/>
        <dbReference type="EC" id="2.7.11.1"/>
    </reaction>
</comment>
<evidence type="ECO:0000256" key="2">
    <source>
        <dbReference type="ARBA" id="ARBA00012513"/>
    </source>
</evidence>
<evidence type="ECO:0000256" key="16">
    <source>
        <dbReference type="PROSITE-ProRule" id="PRU10141"/>
    </source>
</evidence>
<dbReference type="InterPro" id="IPR047117">
    <property type="entry name" value="PERK1-13-like"/>
</dbReference>
<comment type="subcellular location">
    <subcellularLocation>
        <location evidence="1">Cell membrane</location>
        <topology evidence="1">Single-pass membrane protein</topology>
    </subcellularLocation>
</comment>
<evidence type="ECO:0000256" key="5">
    <source>
        <dbReference type="ARBA" id="ARBA00022553"/>
    </source>
</evidence>
<keyword evidence="7" id="KW-0812">Transmembrane</keyword>